<proteinExistence type="predicted"/>
<dbReference type="AlphaFoldDB" id="A0A084JZC6"/>
<accession>A0A084JZC6</accession>
<keyword evidence="5 7" id="KW-1133">Transmembrane helix</keyword>
<evidence type="ECO:0000256" key="7">
    <source>
        <dbReference type="SAM" id="Phobius"/>
    </source>
</evidence>
<dbReference type="EMBL" id="PVNA01000013">
    <property type="protein sequence ID" value="PRX10937.1"/>
    <property type="molecule type" value="Genomic_DNA"/>
</dbReference>
<evidence type="ECO:0000313" key="12">
    <source>
        <dbReference type="Proteomes" id="UP000239997"/>
    </source>
</evidence>
<feature type="transmembrane region" description="Helical" evidence="7">
    <location>
        <begin position="317"/>
        <end position="335"/>
    </location>
</feature>
<feature type="domain" description="TRAP C4-dicarboxylate transport system permease DctM subunit" evidence="8">
    <location>
        <begin position="11"/>
        <end position="420"/>
    </location>
</feature>
<evidence type="ECO:0000313" key="11">
    <source>
        <dbReference type="Proteomes" id="UP000028531"/>
    </source>
</evidence>
<dbReference type="Proteomes" id="UP000239997">
    <property type="component" value="Unassembled WGS sequence"/>
</dbReference>
<feature type="transmembrane region" description="Helical" evidence="7">
    <location>
        <begin position="276"/>
        <end position="297"/>
    </location>
</feature>
<protein>
    <submittedName>
        <fullName evidence="9">Membrane protein</fullName>
    </submittedName>
    <submittedName>
        <fullName evidence="10">Tripartite ATP-independent transporter DctM subunit</fullName>
    </submittedName>
</protein>
<dbReference type="PANTHER" id="PTHR33362">
    <property type="entry name" value="SIALIC ACID TRAP TRANSPORTER PERMEASE PROTEIN SIAT-RELATED"/>
    <property type="match status" value="1"/>
</dbReference>
<evidence type="ECO:0000313" key="9">
    <source>
        <dbReference type="EMBL" id="KEZ94310.1"/>
    </source>
</evidence>
<feature type="transmembrane region" description="Helical" evidence="7">
    <location>
        <begin position="6"/>
        <end position="37"/>
    </location>
</feature>
<evidence type="ECO:0000256" key="5">
    <source>
        <dbReference type="ARBA" id="ARBA00022989"/>
    </source>
</evidence>
<dbReference type="GO" id="GO:0005886">
    <property type="term" value="C:plasma membrane"/>
    <property type="evidence" value="ECO:0007669"/>
    <property type="project" value="UniProtKB-SubCell"/>
</dbReference>
<evidence type="ECO:0000313" key="10">
    <source>
        <dbReference type="EMBL" id="PRX10937.1"/>
    </source>
</evidence>
<sequence>MNYTEILILVLSFLVFLSLRVPIAYAIGLAGFITLVYSMPFLPSVTTMAQRMATSLDSFTLSAIPFFILAGQIMNRGGIAVRLINFAKAIVGPLPGGLAFVNIISCMLFGAISGSAVAAASAIGGFMNPMMEKDGYSKPFSAAVNITSATTGLIIPPSNVLIVYSLASGGVSIAALFIAGYVPGLLLGLALMIVAAVYSIIKKYPTDKLVSVKVFIKRFFDALPSLMLLVVVIGGIVGGIFTATEASGVAVIYTLVLGFVYKEIKLKDLSPILLETIKTSSIVLLLIATSIAMSWVMSYENIPQEISDALLGISDNPIIILILINLILLFVGIFMDMTPAVLIFTPIFLPIVTAMGMDPIHFGVIMIMNLCIGLCTPPVGSVLFVGCSVADLKIQKVIRPMLPLFVAMIAVLVMVTYFEDITLWLPRAFDLMD</sequence>
<feature type="transmembrane region" description="Helical" evidence="7">
    <location>
        <begin position="363"/>
        <end position="385"/>
    </location>
</feature>
<feature type="transmembrane region" description="Helical" evidence="7">
    <location>
        <begin position="58"/>
        <end position="79"/>
    </location>
</feature>
<dbReference type="RefSeq" id="WP_036579812.1">
    <property type="nucleotide sequence ID" value="NZ_CP136694.1"/>
</dbReference>
<dbReference type="GeneID" id="90595273"/>
<dbReference type="OrthoDB" id="9785600at2"/>
<reference evidence="9 11" key="1">
    <citation type="submission" date="2014-07" db="EMBL/GenBank/DDBJ databases">
        <title>Draft genome sequence of Nonlabens ulvanivorans, an ulvan degrading bacterium.</title>
        <authorList>
            <person name="Kopel M."/>
            <person name="Helbert W."/>
            <person name="Henrissat B."/>
            <person name="Doniger T."/>
            <person name="Banin E."/>
        </authorList>
    </citation>
    <scope>NUCLEOTIDE SEQUENCE [LARGE SCALE GENOMIC DNA]</scope>
    <source>
        <strain evidence="9 11">PLR</strain>
    </source>
</reference>
<keyword evidence="12" id="KW-1185">Reference proteome</keyword>
<dbReference type="NCBIfam" id="TIGR00786">
    <property type="entry name" value="dctM"/>
    <property type="match status" value="1"/>
</dbReference>
<reference evidence="10 12" key="2">
    <citation type="submission" date="2018-03" db="EMBL/GenBank/DDBJ databases">
        <title>Genomic Encyclopedia of Archaeal and Bacterial Type Strains, Phase II (KMG-II): from individual species to whole genera.</title>
        <authorList>
            <person name="Goeker M."/>
        </authorList>
    </citation>
    <scope>NUCLEOTIDE SEQUENCE [LARGE SCALE GENOMIC DNA]</scope>
    <source>
        <strain evidence="10 12">DSM 22727</strain>
    </source>
</reference>
<feature type="transmembrane region" description="Helical" evidence="7">
    <location>
        <begin position="222"/>
        <end position="241"/>
    </location>
</feature>
<keyword evidence="3" id="KW-0997">Cell inner membrane</keyword>
<evidence type="ECO:0000256" key="6">
    <source>
        <dbReference type="ARBA" id="ARBA00023136"/>
    </source>
</evidence>
<keyword evidence="4 7" id="KW-0812">Transmembrane</keyword>
<dbReference type="Pfam" id="PF06808">
    <property type="entry name" value="DctM"/>
    <property type="match status" value="1"/>
</dbReference>
<feature type="transmembrane region" description="Helical" evidence="7">
    <location>
        <begin position="340"/>
        <end position="357"/>
    </location>
</feature>
<dbReference type="Proteomes" id="UP000028531">
    <property type="component" value="Unassembled WGS sequence"/>
</dbReference>
<feature type="transmembrane region" description="Helical" evidence="7">
    <location>
        <begin position="397"/>
        <end position="418"/>
    </location>
</feature>
<feature type="transmembrane region" description="Helical" evidence="7">
    <location>
        <begin position="144"/>
        <end position="167"/>
    </location>
</feature>
<feature type="transmembrane region" description="Helical" evidence="7">
    <location>
        <begin position="247"/>
        <end position="264"/>
    </location>
</feature>
<evidence type="ECO:0000256" key="2">
    <source>
        <dbReference type="ARBA" id="ARBA00022475"/>
    </source>
</evidence>
<evidence type="ECO:0000256" key="3">
    <source>
        <dbReference type="ARBA" id="ARBA00022519"/>
    </source>
</evidence>
<evidence type="ECO:0000256" key="4">
    <source>
        <dbReference type="ARBA" id="ARBA00022692"/>
    </source>
</evidence>
<feature type="transmembrane region" description="Helical" evidence="7">
    <location>
        <begin position="173"/>
        <end position="201"/>
    </location>
</feature>
<dbReference type="InterPro" id="IPR010656">
    <property type="entry name" value="DctM"/>
</dbReference>
<dbReference type="InterPro" id="IPR004681">
    <property type="entry name" value="TRAP_DctM"/>
</dbReference>
<name>A0A084JZC6_NONUL</name>
<evidence type="ECO:0000259" key="8">
    <source>
        <dbReference type="Pfam" id="PF06808"/>
    </source>
</evidence>
<dbReference type="PIRSF" id="PIRSF006066">
    <property type="entry name" value="HI0050"/>
    <property type="match status" value="1"/>
</dbReference>
<comment type="subcellular location">
    <subcellularLocation>
        <location evidence="1">Cell inner membrane</location>
        <topology evidence="1">Multi-pass membrane protein</topology>
    </subcellularLocation>
</comment>
<keyword evidence="2" id="KW-1003">Cell membrane</keyword>
<feature type="transmembrane region" description="Helical" evidence="7">
    <location>
        <begin position="99"/>
        <end position="123"/>
    </location>
</feature>
<dbReference type="PANTHER" id="PTHR33362:SF2">
    <property type="entry name" value="TRAP TRANSPORTER LARGE PERMEASE PROTEIN"/>
    <property type="match status" value="1"/>
</dbReference>
<gene>
    <name evidence="9" type="ORF">IL45_02265</name>
    <name evidence="10" type="ORF">LY02_02882</name>
</gene>
<comment type="caution">
    <text evidence="9">The sequence shown here is derived from an EMBL/GenBank/DDBJ whole genome shotgun (WGS) entry which is preliminary data.</text>
</comment>
<dbReference type="EMBL" id="JPJI01000019">
    <property type="protein sequence ID" value="KEZ94310.1"/>
    <property type="molecule type" value="Genomic_DNA"/>
</dbReference>
<evidence type="ECO:0000256" key="1">
    <source>
        <dbReference type="ARBA" id="ARBA00004429"/>
    </source>
</evidence>
<keyword evidence="6 7" id="KW-0472">Membrane</keyword>
<dbReference type="GO" id="GO:0022857">
    <property type="term" value="F:transmembrane transporter activity"/>
    <property type="evidence" value="ECO:0007669"/>
    <property type="project" value="TreeGrafter"/>
</dbReference>
<organism evidence="9 11">
    <name type="scientific">Nonlabens ulvanivorans</name>
    <name type="common">Persicivirga ulvanivorans</name>
    <dbReference type="NCBI Taxonomy" id="906888"/>
    <lineage>
        <taxon>Bacteria</taxon>
        <taxon>Pseudomonadati</taxon>
        <taxon>Bacteroidota</taxon>
        <taxon>Flavobacteriia</taxon>
        <taxon>Flavobacteriales</taxon>
        <taxon>Flavobacteriaceae</taxon>
        <taxon>Nonlabens</taxon>
    </lineage>
</organism>